<feature type="domain" description="C2H2-type" evidence="12">
    <location>
        <begin position="136"/>
        <end position="160"/>
    </location>
</feature>
<dbReference type="Gene3D" id="3.30.160.60">
    <property type="entry name" value="Classic Zinc Finger"/>
    <property type="match status" value="3"/>
</dbReference>
<dbReference type="InterPro" id="IPR036236">
    <property type="entry name" value="Znf_C2H2_sf"/>
</dbReference>
<evidence type="ECO:0000256" key="11">
    <source>
        <dbReference type="PROSITE-ProRule" id="PRU00042"/>
    </source>
</evidence>
<dbReference type="FunFam" id="3.30.160.60:FF:000540">
    <property type="entry name" value="zinc finger protein 263 isoform X1"/>
    <property type="match status" value="1"/>
</dbReference>
<evidence type="ECO:0000259" key="12">
    <source>
        <dbReference type="PROSITE" id="PS50157"/>
    </source>
</evidence>
<evidence type="ECO:0000256" key="7">
    <source>
        <dbReference type="ARBA" id="ARBA00023015"/>
    </source>
</evidence>
<evidence type="ECO:0000256" key="9">
    <source>
        <dbReference type="ARBA" id="ARBA00023163"/>
    </source>
</evidence>
<dbReference type="PROSITE" id="PS00028">
    <property type="entry name" value="ZINC_FINGER_C2H2_1"/>
    <property type="match status" value="2"/>
</dbReference>
<dbReference type="SUPFAM" id="SSF57667">
    <property type="entry name" value="beta-beta-alpha zinc fingers"/>
    <property type="match status" value="2"/>
</dbReference>
<gene>
    <name evidence="13" type="ORF">MNOR_LOCUS33480</name>
</gene>
<dbReference type="InterPro" id="IPR050826">
    <property type="entry name" value="Krueppel_C2H2_ZnFinger"/>
</dbReference>
<evidence type="ECO:0000256" key="2">
    <source>
        <dbReference type="ARBA" id="ARBA00006991"/>
    </source>
</evidence>
<dbReference type="GO" id="GO:0005634">
    <property type="term" value="C:nucleus"/>
    <property type="evidence" value="ECO:0007669"/>
    <property type="project" value="UniProtKB-SubCell"/>
</dbReference>
<accession>A0AAV2S914</accession>
<dbReference type="EMBL" id="CAXKWB010048456">
    <property type="protein sequence ID" value="CAL4166628.1"/>
    <property type="molecule type" value="Genomic_DNA"/>
</dbReference>
<keyword evidence="14" id="KW-1185">Reference proteome</keyword>
<name>A0AAV2S914_MEGNR</name>
<evidence type="ECO:0000256" key="3">
    <source>
        <dbReference type="ARBA" id="ARBA00022723"/>
    </source>
</evidence>
<dbReference type="PROSITE" id="PS50157">
    <property type="entry name" value="ZINC_FINGER_C2H2_2"/>
    <property type="match status" value="3"/>
</dbReference>
<organism evidence="13 14">
    <name type="scientific">Meganyctiphanes norvegica</name>
    <name type="common">Northern krill</name>
    <name type="synonym">Thysanopoda norvegica</name>
    <dbReference type="NCBI Taxonomy" id="48144"/>
    <lineage>
        <taxon>Eukaryota</taxon>
        <taxon>Metazoa</taxon>
        <taxon>Ecdysozoa</taxon>
        <taxon>Arthropoda</taxon>
        <taxon>Crustacea</taxon>
        <taxon>Multicrustacea</taxon>
        <taxon>Malacostraca</taxon>
        <taxon>Eumalacostraca</taxon>
        <taxon>Eucarida</taxon>
        <taxon>Euphausiacea</taxon>
        <taxon>Euphausiidae</taxon>
        <taxon>Meganyctiphanes</taxon>
    </lineage>
</organism>
<dbReference type="InterPro" id="IPR013087">
    <property type="entry name" value="Znf_C2H2_type"/>
</dbReference>
<feature type="domain" description="C2H2-type" evidence="12">
    <location>
        <begin position="108"/>
        <end position="135"/>
    </location>
</feature>
<dbReference type="GO" id="GO:0003677">
    <property type="term" value="F:DNA binding"/>
    <property type="evidence" value="ECO:0007669"/>
    <property type="project" value="UniProtKB-KW"/>
</dbReference>
<dbReference type="FunFam" id="3.30.160.60:FF:000608">
    <property type="entry name" value="zinc finger protein 286A isoform X1"/>
    <property type="match status" value="1"/>
</dbReference>
<keyword evidence="6" id="KW-0862">Zinc</keyword>
<keyword evidence="10" id="KW-0539">Nucleus</keyword>
<comment type="similarity">
    <text evidence="2">Belongs to the krueppel C2H2-type zinc-finger protein family.</text>
</comment>
<dbReference type="Proteomes" id="UP001497623">
    <property type="component" value="Unassembled WGS sequence"/>
</dbReference>
<keyword evidence="3" id="KW-0479">Metal-binding</keyword>
<evidence type="ECO:0000256" key="1">
    <source>
        <dbReference type="ARBA" id="ARBA00004123"/>
    </source>
</evidence>
<evidence type="ECO:0000256" key="8">
    <source>
        <dbReference type="ARBA" id="ARBA00023125"/>
    </source>
</evidence>
<evidence type="ECO:0000313" key="14">
    <source>
        <dbReference type="Proteomes" id="UP001497623"/>
    </source>
</evidence>
<dbReference type="AlphaFoldDB" id="A0AAV2S914"/>
<evidence type="ECO:0000256" key="10">
    <source>
        <dbReference type="ARBA" id="ARBA00023242"/>
    </source>
</evidence>
<comment type="caution">
    <text evidence="13">The sequence shown here is derived from an EMBL/GenBank/DDBJ whole genome shotgun (WGS) entry which is preliminary data.</text>
</comment>
<keyword evidence="7" id="KW-0805">Transcription regulation</keyword>
<evidence type="ECO:0000256" key="4">
    <source>
        <dbReference type="ARBA" id="ARBA00022737"/>
    </source>
</evidence>
<proteinExistence type="inferred from homology"/>
<protein>
    <recommendedName>
        <fullName evidence="12">C2H2-type domain-containing protein</fullName>
    </recommendedName>
</protein>
<sequence length="160" mass="18910">MGSNNEPGDLHFSQHLLINIVKEDIDMKFKEEIEVYEAPVLSQDVKMYIKEELECNPYDKAFPRKCRHKECQRKHTGEKPYQCNKIMKHTHTNSLIGHQSVDSGRKPYQCNECEKGFSQKRNLKRHQMIHTGEKPHRCKQCDKAFLHKHYLTAHQRVHTG</sequence>
<comment type="subcellular location">
    <subcellularLocation>
        <location evidence="1">Nucleus</location>
    </subcellularLocation>
</comment>
<evidence type="ECO:0000256" key="5">
    <source>
        <dbReference type="ARBA" id="ARBA00022771"/>
    </source>
</evidence>
<keyword evidence="9" id="KW-0804">Transcription</keyword>
<dbReference type="PANTHER" id="PTHR24377">
    <property type="entry name" value="IP01015P-RELATED"/>
    <property type="match status" value="1"/>
</dbReference>
<feature type="domain" description="C2H2-type" evidence="12">
    <location>
        <begin position="53"/>
        <end position="80"/>
    </location>
</feature>
<evidence type="ECO:0000313" key="13">
    <source>
        <dbReference type="EMBL" id="CAL4166628.1"/>
    </source>
</evidence>
<dbReference type="SMART" id="SM00355">
    <property type="entry name" value="ZnF_C2H2"/>
    <property type="match status" value="2"/>
</dbReference>
<keyword evidence="4" id="KW-0677">Repeat</keyword>
<dbReference type="Pfam" id="PF00096">
    <property type="entry name" value="zf-C2H2"/>
    <property type="match status" value="2"/>
</dbReference>
<reference evidence="13 14" key="1">
    <citation type="submission" date="2024-05" db="EMBL/GenBank/DDBJ databases">
        <authorList>
            <person name="Wallberg A."/>
        </authorList>
    </citation>
    <scope>NUCLEOTIDE SEQUENCE [LARGE SCALE GENOMIC DNA]</scope>
</reference>
<evidence type="ECO:0000256" key="6">
    <source>
        <dbReference type="ARBA" id="ARBA00022833"/>
    </source>
</evidence>
<keyword evidence="5 11" id="KW-0863">Zinc-finger</keyword>
<keyword evidence="8" id="KW-0238">DNA-binding</keyword>
<dbReference type="GO" id="GO:0008270">
    <property type="term" value="F:zinc ion binding"/>
    <property type="evidence" value="ECO:0007669"/>
    <property type="project" value="UniProtKB-KW"/>
</dbReference>